<sequence>MTATAWDRLFHAYGPATDTPEHLAALSGGDEDEIDDALDHLDGAVLHQGTIWTATPAAVAEVAARLADPAAAATAQAGMLQWLGWAMDAARQSDPGAEPVPEPAEADVDAFLRASAAEDEEAWSSPVVDLLMRRAVVDVRALAPQVAAAASPLLDHPTPDVRREAVAALGAATALLGEGAQAPAVSALTDLVAASADRDEKAARVLAVRDGGGDTSPWLTDPDPAVRACAALGERGPAGSAELVAALRDPAACDAWFTERPPQLGRHVRLVLLGELLEREDVGLDEMLPALTAMIAAGGAFTVDSDVAPILRRTFPEVVFTPGVRPEPAPVWSAAQCAVVAALVANEATWAPGNGNAVLARMQVGLPDDRAAAAALLAERQR</sequence>
<gene>
    <name evidence="1" type="ORF">KR76_10785</name>
</gene>
<dbReference type="STRING" id="2045.KR76_10785"/>
<dbReference type="GeneID" id="96609375"/>
<keyword evidence="2" id="KW-1185">Reference proteome</keyword>
<dbReference type="KEGG" id="psim:KR76_10785"/>
<evidence type="ECO:0000313" key="2">
    <source>
        <dbReference type="Proteomes" id="UP000030300"/>
    </source>
</evidence>
<dbReference type="OrthoDB" id="292843at2"/>
<protein>
    <submittedName>
        <fullName evidence="1">Uncharacterized protein</fullName>
    </submittedName>
</protein>
<organism evidence="1 2">
    <name type="scientific">Nocardioides simplex</name>
    <name type="common">Arthrobacter simplex</name>
    <dbReference type="NCBI Taxonomy" id="2045"/>
    <lineage>
        <taxon>Bacteria</taxon>
        <taxon>Bacillati</taxon>
        <taxon>Actinomycetota</taxon>
        <taxon>Actinomycetes</taxon>
        <taxon>Propionibacteriales</taxon>
        <taxon>Nocardioidaceae</taxon>
        <taxon>Pimelobacter</taxon>
    </lineage>
</organism>
<proteinExistence type="predicted"/>
<name>A0A0C5XGS4_NOCSI</name>
<accession>A0A0C5XGS4</accession>
<reference evidence="1 2" key="1">
    <citation type="journal article" date="2015" name="Genome Announc.">
        <title>Complete Genome Sequence of Steroid-Transforming Nocardioides simplex VKM Ac-2033D.</title>
        <authorList>
            <person name="Shtratnikova V.Y."/>
            <person name="Schelkunov M.I."/>
            <person name="Pekov Y.A."/>
            <person name="Fokina V.V."/>
            <person name="Logacheva M.D."/>
            <person name="Sokolov S.L."/>
            <person name="Bragin E.Y."/>
            <person name="Ashapkin V.V."/>
            <person name="Donova M.V."/>
        </authorList>
    </citation>
    <scope>NUCLEOTIDE SEQUENCE [LARGE SCALE GENOMIC DNA]</scope>
    <source>
        <strain evidence="1 2">VKM Ac-2033D</strain>
    </source>
</reference>
<dbReference type="EMBL" id="CP009896">
    <property type="protein sequence ID" value="AJR18341.1"/>
    <property type="molecule type" value="Genomic_DNA"/>
</dbReference>
<evidence type="ECO:0000313" key="1">
    <source>
        <dbReference type="EMBL" id="AJR18341.1"/>
    </source>
</evidence>
<dbReference type="Proteomes" id="UP000030300">
    <property type="component" value="Chromosome"/>
</dbReference>
<dbReference type="AlphaFoldDB" id="A0A0C5XGS4"/>
<dbReference type="HOGENOM" id="CLU_050520_0_0_11"/>
<dbReference type="RefSeq" id="WP_052138473.1">
    <property type="nucleotide sequence ID" value="NZ_BJMC01000008.1"/>
</dbReference>